<dbReference type="EC" id="2.7.4.9" evidence="2 12"/>
<name>A0A1N7E4Q1_9GAMM</name>
<keyword evidence="5 12" id="KW-0545">Nucleotide biosynthesis</keyword>
<dbReference type="InterPro" id="IPR027417">
    <property type="entry name" value="P-loop_NTPase"/>
</dbReference>
<evidence type="ECO:0000256" key="12">
    <source>
        <dbReference type="HAMAP-Rule" id="MF_00165"/>
    </source>
</evidence>
<feature type="domain" description="Thymidylate kinase-like" evidence="13">
    <location>
        <begin position="9"/>
        <end position="200"/>
    </location>
</feature>
<evidence type="ECO:0000256" key="11">
    <source>
        <dbReference type="ARBA" id="ARBA00057735"/>
    </source>
</evidence>
<accession>A0A1N7E4Q1</accession>
<dbReference type="GO" id="GO:0004798">
    <property type="term" value="F:dTMP kinase activity"/>
    <property type="evidence" value="ECO:0007669"/>
    <property type="project" value="UniProtKB-UniRule"/>
</dbReference>
<comment type="function">
    <text evidence="11 12">Phosphorylation of dTMP to form dTDP in both de novo and salvage pathways of dTTP synthesis.</text>
</comment>
<dbReference type="GO" id="GO:0005829">
    <property type="term" value="C:cytosol"/>
    <property type="evidence" value="ECO:0007669"/>
    <property type="project" value="TreeGrafter"/>
</dbReference>
<keyword evidence="15" id="KW-1185">Reference proteome</keyword>
<proteinExistence type="inferred from homology"/>
<gene>
    <name evidence="12" type="primary">tmk</name>
    <name evidence="14" type="ORF">SAMN02745664_10375</name>
</gene>
<dbReference type="SUPFAM" id="SSF52540">
    <property type="entry name" value="P-loop containing nucleoside triphosphate hydrolases"/>
    <property type="match status" value="1"/>
</dbReference>
<keyword evidence="4 12" id="KW-0808">Transferase</keyword>
<dbReference type="FunFam" id="3.40.50.300:FF:000225">
    <property type="entry name" value="Thymidylate kinase"/>
    <property type="match status" value="1"/>
</dbReference>
<sequence length="206" mass="22915">MGMGRFISFEGTEGVGKTTAIEGLCHRLTSQGIQVVRTREPGGSELAERVRELFLNPDNHIDANTEILLMFAARADHLHQTILPALKLGHWVVCDRFFDSTVAYQGFGRYKGDRSALAKIESLIEQFVPVVPDVTLWLDLDIATGMQRAGKRAAADRLEANDLAFFERVYQGLAYQQQKYPERIYRIDASGSADEVATRIDAALGL</sequence>
<evidence type="ECO:0000256" key="10">
    <source>
        <dbReference type="ARBA" id="ARBA00048743"/>
    </source>
</evidence>
<dbReference type="EMBL" id="FTNU01000003">
    <property type="protein sequence ID" value="SIR82998.1"/>
    <property type="molecule type" value="Genomic_DNA"/>
</dbReference>
<evidence type="ECO:0000256" key="8">
    <source>
        <dbReference type="ARBA" id="ARBA00022840"/>
    </source>
</evidence>
<organism evidence="14 15">
    <name type="scientific">Moraxella cuniculi DSM 21768</name>
    <dbReference type="NCBI Taxonomy" id="1122245"/>
    <lineage>
        <taxon>Bacteria</taxon>
        <taxon>Pseudomonadati</taxon>
        <taxon>Pseudomonadota</taxon>
        <taxon>Gammaproteobacteria</taxon>
        <taxon>Moraxellales</taxon>
        <taxon>Moraxellaceae</taxon>
        <taxon>Moraxella</taxon>
    </lineage>
</organism>
<evidence type="ECO:0000256" key="7">
    <source>
        <dbReference type="ARBA" id="ARBA00022777"/>
    </source>
</evidence>
<dbReference type="AlphaFoldDB" id="A0A1N7E4Q1"/>
<feature type="binding site" evidence="12">
    <location>
        <begin position="11"/>
        <end position="18"/>
    </location>
    <ligand>
        <name>ATP</name>
        <dbReference type="ChEBI" id="CHEBI:30616"/>
    </ligand>
</feature>
<evidence type="ECO:0000256" key="1">
    <source>
        <dbReference type="ARBA" id="ARBA00009776"/>
    </source>
</evidence>
<dbReference type="InterPro" id="IPR018095">
    <property type="entry name" value="Thymidylate_kin_CS"/>
</dbReference>
<keyword evidence="6 12" id="KW-0547">Nucleotide-binding</keyword>
<evidence type="ECO:0000256" key="5">
    <source>
        <dbReference type="ARBA" id="ARBA00022727"/>
    </source>
</evidence>
<dbReference type="Gene3D" id="3.40.50.300">
    <property type="entry name" value="P-loop containing nucleotide triphosphate hydrolases"/>
    <property type="match status" value="1"/>
</dbReference>
<reference evidence="15" key="1">
    <citation type="submission" date="2017-01" db="EMBL/GenBank/DDBJ databases">
        <authorList>
            <person name="Varghese N."/>
            <person name="Submissions S."/>
        </authorList>
    </citation>
    <scope>NUCLEOTIDE SEQUENCE [LARGE SCALE GENOMIC DNA]</scope>
    <source>
        <strain evidence="15">DSM 21768</strain>
    </source>
</reference>
<dbReference type="GO" id="GO:0006227">
    <property type="term" value="P:dUDP biosynthetic process"/>
    <property type="evidence" value="ECO:0007669"/>
    <property type="project" value="TreeGrafter"/>
</dbReference>
<dbReference type="HAMAP" id="MF_00165">
    <property type="entry name" value="Thymidylate_kinase"/>
    <property type="match status" value="1"/>
</dbReference>
<protein>
    <recommendedName>
        <fullName evidence="3 12">Thymidylate kinase</fullName>
        <ecNumber evidence="2 12">2.7.4.9</ecNumber>
    </recommendedName>
    <alternativeName>
        <fullName evidence="9 12">dTMP kinase</fullName>
    </alternativeName>
</protein>
<evidence type="ECO:0000259" key="13">
    <source>
        <dbReference type="Pfam" id="PF02223"/>
    </source>
</evidence>
<evidence type="ECO:0000256" key="3">
    <source>
        <dbReference type="ARBA" id="ARBA00017144"/>
    </source>
</evidence>
<dbReference type="CDD" id="cd01672">
    <property type="entry name" value="TMPK"/>
    <property type="match status" value="1"/>
</dbReference>
<dbReference type="NCBIfam" id="TIGR00041">
    <property type="entry name" value="DTMP_kinase"/>
    <property type="match status" value="1"/>
</dbReference>
<dbReference type="PANTHER" id="PTHR10344">
    <property type="entry name" value="THYMIDYLATE KINASE"/>
    <property type="match status" value="1"/>
</dbReference>
<evidence type="ECO:0000256" key="4">
    <source>
        <dbReference type="ARBA" id="ARBA00022679"/>
    </source>
</evidence>
<evidence type="ECO:0000256" key="9">
    <source>
        <dbReference type="ARBA" id="ARBA00029962"/>
    </source>
</evidence>
<dbReference type="GO" id="GO:0006233">
    <property type="term" value="P:dTDP biosynthetic process"/>
    <property type="evidence" value="ECO:0007669"/>
    <property type="project" value="InterPro"/>
</dbReference>
<comment type="similarity">
    <text evidence="1 12">Belongs to the thymidylate kinase family.</text>
</comment>
<dbReference type="InterPro" id="IPR018094">
    <property type="entry name" value="Thymidylate_kinase"/>
</dbReference>
<evidence type="ECO:0000256" key="2">
    <source>
        <dbReference type="ARBA" id="ARBA00012980"/>
    </source>
</evidence>
<dbReference type="Proteomes" id="UP000187495">
    <property type="component" value="Unassembled WGS sequence"/>
</dbReference>
<evidence type="ECO:0000256" key="6">
    <source>
        <dbReference type="ARBA" id="ARBA00022741"/>
    </source>
</evidence>
<dbReference type="STRING" id="34061.B0189_09885"/>
<dbReference type="PANTHER" id="PTHR10344:SF4">
    <property type="entry name" value="UMP-CMP KINASE 2, MITOCHONDRIAL"/>
    <property type="match status" value="1"/>
</dbReference>
<dbReference type="InterPro" id="IPR039430">
    <property type="entry name" value="Thymidylate_kin-like_dom"/>
</dbReference>
<evidence type="ECO:0000313" key="15">
    <source>
        <dbReference type="Proteomes" id="UP000187495"/>
    </source>
</evidence>
<dbReference type="RefSeq" id="WP_076554786.1">
    <property type="nucleotide sequence ID" value="NZ_FTNU01000003.1"/>
</dbReference>
<dbReference type="GO" id="GO:0005524">
    <property type="term" value="F:ATP binding"/>
    <property type="evidence" value="ECO:0007669"/>
    <property type="project" value="UniProtKB-UniRule"/>
</dbReference>
<evidence type="ECO:0000313" key="14">
    <source>
        <dbReference type="EMBL" id="SIR82998.1"/>
    </source>
</evidence>
<keyword evidence="8 12" id="KW-0067">ATP-binding</keyword>
<dbReference type="Pfam" id="PF02223">
    <property type="entry name" value="Thymidylate_kin"/>
    <property type="match status" value="1"/>
</dbReference>
<keyword evidence="7 12" id="KW-0418">Kinase</keyword>
<dbReference type="GO" id="GO:0006235">
    <property type="term" value="P:dTTP biosynthetic process"/>
    <property type="evidence" value="ECO:0007669"/>
    <property type="project" value="UniProtKB-UniRule"/>
</dbReference>
<dbReference type="PROSITE" id="PS01331">
    <property type="entry name" value="THYMIDYLATE_KINASE"/>
    <property type="match status" value="1"/>
</dbReference>
<comment type="catalytic activity">
    <reaction evidence="10 12">
        <text>dTMP + ATP = dTDP + ADP</text>
        <dbReference type="Rhea" id="RHEA:13517"/>
        <dbReference type="ChEBI" id="CHEBI:30616"/>
        <dbReference type="ChEBI" id="CHEBI:58369"/>
        <dbReference type="ChEBI" id="CHEBI:63528"/>
        <dbReference type="ChEBI" id="CHEBI:456216"/>
        <dbReference type="EC" id="2.7.4.9"/>
    </reaction>
</comment>